<dbReference type="InterPro" id="IPR001680">
    <property type="entry name" value="WD40_rpt"/>
</dbReference>
<feature type="compositionally biased region" description="Basic and acidic residues" evidence="4">
    <location>
        <begin position="802"/>
        <end position="812"/>
    </location>
</feature>
<dbReference type="PANTHER" id="PTHR15574:SF21">
    <property type="entry name" value="DDB1- AND CUL4-ASSOCIATED FACTOR 8"/>
    <property type="match status" value="1"/>
</dbReference>
<feature type="signal peptide" evidence="5">
    <location>
        <begin position="1"/>
        <end position="23"/>
    </location>
</feature>
<dbReference type="PANTHER" id="PTHR15574">
    <property type="entry name" value="WD REPEAT DOMAIN-CONTAINING FAMILY"/>
    <property type="match status" value="1"/>
</dbReference>
<gene>
    <name evidence="6" type="ORF">MEDL_12663</name>
</gene>
<dbReference type="Pfam" id="PF00400">
    <property type="entry name" value="WD40"/>
    <property type="match status" value="3"/>
</dbReference>
<dbReference type="GO" id="GO:0080008">
    <property type="term" value="C:Cul4-RING E3 ubiquitin ligase complex"/>
    <property type="evidence" value="ECO:0007669"/>
    <property type="project" value="TreeGrafter"/>
</dbReference>
<organism evidence="6 7">
    <name type="scientific">Mytilus edulis</name>
    <name type="common">Blue mussel</name>
    <dbReference type="NCBI Taxonomy" id="6550"/>
    <lineage>
        <taxon>Eukaryota</taxon>
        <taxon>Metazoa</taxon>
        <taxon>Spiralia</taxon>
        <taxon>Lophotrochozoa</taxon>
        <taxon>Mollusca</taxon>
        <taxon>Bivalvia</taxon>
        <taxon>Autobranchia</taxon>
        <taxon>Pteriomorphia</taxon>
        <taxon>Mytilida</taxon>
        <taxon>Mytiloidea</taxon>
        <taxon>Mytilidae</taxon>
        <taxon>Mytilinae</taxon>
        <taxon>Mytilus</taxon>
    </lineage>
</organism>
<dbReference type="SUPFAM" id="SSF50978">
    <property type="entry name" value="WD40 repeat-like"/>
    <property type="match status" value="1"/>
</dbReference>
<evidence type="ECO:0000256" key="3">
    <source>
        <dbReference type="PROSITE-ProRule" id="PRU00221"/>
    </source>
</evidence>
<evidence type="ECO:0000256" key="5">
    <source>
        <dbReference type="SAM" id="SignalP"/>
    </source>
</evidence>
<dbReference type="AlphaFoldDB" id="A0A8S3QMA9"/>
<dbReference type="Gene3D" id="2.130.10.10">
    <property type="entry name" value="YVTN repeat-like/Quinoprotein amine dehydrogenase"/>
    <property type="match status" value="1"/>
</dbReference>
<evidence type="ECO:0000256" key="1">
    <source>
        <dbReference type="ARBA" id="ARBA00022574"/>
    </source>
</evidence>
<comment type="caution">
    <text evidence="6">The sequence shown here is derived from an EMBL/GenBank/DDBJ whole genome shotgun (WGS) entry which is preliminary data.</text>
</comment>
<feature type="region of interest" description="Disordered" evidence="4">
    <location>
        <begin position="797"/>
        <end position="835"/>
    </location>
</feature>
<keyword evidence="5" id="KW-0732">Signal</keyword>
<keyword evidence="7" id="KW-1185">Reference proteome</keyword>
<evidence type="ECO:0000256" key="4">
    <source>
        <dbReference type="SAM" id="MobiDB-lite"/>
    </source>
</evidence>
<name>A0A8S3QMA9_MYTED</name>
<evidence type="ECO:0000256" key="2">
    <source>
        <dbReference type="ARBA" id="ARBA00022737"/>
    </source>
</evidence>
<feature type="compositionally biased region" description="Basic residues" evidence="4">
    <location>
        <begin position="313"/>
        <end position="323"/>
    </location>
</feature>
<sequence>MFNFFNALPLANITLILVHVYLCFTGCEIKVKSSKEENMAEVENEITEPRNKDKISLNESGIGQNKDRISLNESGIGQNKDRISLNESGIGQDTSIHTPGKAYLTNDESGIGRDLCCNNSLCDGIGGSTNCSNDCDKSILGDSACADMTEHSKNGVLKETDDTYKCTIVCEDSNNVKTMCDIKHNDETNEMTDKCDNFTNKSIGIKKDDSGLDLHRSPGRDGVSDLDVSESHSESGAMSTKTDSGLALSSKLSENEDSSRESYNAIVGQGMDMDESEPSCDVTMPSGDDEDVKETGNESGSESEDEDDEVIVRTKKIKRKRRMNRVDSSSENESSENESSDNVDLDSSVHRSEDVLDSDDDSDVEQKKSSESESEEEVAFENENLKQTFKAIKDLRNREYGYSKKIPPSHFREKVQGSVNLVKRFELQCKLEYHDGCVNALHFNRIGTLLASGSDDLNIVLWNWIRKRPALYYDSGHRSNVFQAKFMPFSGDCHVVSCARDGQIRLAELSLTGVCKNTKKLAQHKGAAHKLALEHDSPHVFLSCGEDALVYGVDLREEKPTKLALTKEGDKRIPLYSIHSNPGNSFEFCVGGRDHFIRVYDKRKIDKEDPSSGLLKKFCPHHLVDSDVKANVTCAVYNYNGTEIIGSYNDEDIYMFNNYHTDGAEYVKRYTGHRNNHTVKGVNFYGPKSEFIVSGSDCGHVFLWDKETEQIVQYLTGDDNGAINVLEPHPTLPVLATSGLDHEVKIWSPMAEQPTDLKGIKKATKRNMKEREDERIHDVDMIDGQMLWYIMHHMPRARRRREREAEGERDSTSTENSENDSSDSDDIPRIPCAPS</sequence>
<feature type="compositionally biased region" description="Basic and acidic residues" evidence="4">
    <location>
        <begin position="206"/>
        <end position="233"/>
    </location>
</feature>
<evidence type="ECO:0000313" key="6">
    <source>
        <dbReference type="EMBL" id="CAG2197860.1"/>
    </source>
</evidence>
<accession>A0A8S3QMA9</accession>
<feature type="repeat" description="WD" evidence="3">
    <location>
        <begin position="431"/>
        <end position="463"/>
    </location>
</feature>
<feature type="chain" id="PRO_5035807903" evidence="5">
    <location>
        <begin position="24"/>
        <end position="835"/>
    </location>
</feature>
<reference evidence="6" key="1">
    <citation type="submission" date="2021-03" db="EMBL/GenBank/DDBJ databases">
        <authorList>
            <person name="Bekaert M."/>
        </authorList>
    </citation>
    <scope>NUCLEOTIDE SEQUENCE</scope>
</reference>
<dbReference type="SMART" id="SM00320">
    <property type="entry name" value="WD40"/>
    <property type="match status" value="7"/>
</dbReference>
<feature type="region of interest" description="Disordered" evidence="4">
    <location>
        <begin position="206"/>
        <end position="381"/>
    </location>
</feature>
<dbReference type="EMBL" id="CAJPWZ010000655">
    <property type="protein sequence ID" value="CAG2197860.1"/>
    <property type="molecule type" value="Genomic_DNA"/>
</dbReference>
<keyword evidence="2" id="KW-0677">Repeat</keyword>
<dbReference type="PROSITE" id="PS50082">
    <property type="entry name" value="WD_REPEATS_2"/>
    <property type="match status" value="1"/>
</dbReference>
<dbReference type="OrthoDB" id="4869960at2759"/>
<proteinExistence type="predicted"/>
<dbReference type="InterPro" id="IPR036322">
    <property type="entry name" value="WD40_repeat_dom_sf"/>
</dbReference>
<dbReference type="PROSITE" id="PS50294">
    <property type="entry name" value="WD_REPEATS_REGION"/>
    <property type="match status" value="1"/>
</dbReference>
<protein>
    <submittedName>
        <fullName evidence="6">DCAF8</fullName>
    </submittedName>
</protein>
<evidence type="ECO:0000313" key="7">
    <source>
        <dbReference type="Proteomes" id="UP000683360"/>
    </source>
</evidence>
<dbReference type="Proteomes" id="UP000683360">
    <property type="component" value="Unassembled WGS sequence"/>
</dbReference>
<dbReference type="GO" id="GO:0005737">
    <property type="term" value="C:cytoplasm"/>
    <property type="evidence" value="ECO:0007669"/>
    <property type="project" value="TreeGrafter"/>
</dbReference>
<dbReference type="InterPro" id="IPR015943">
    <property type="entry name" value="WD40/YVTN_repeat-like_dom_sf"/>
</dbReference>
<keyword evidence="1 3" id="KW-0853">WD repeat</keyword>
<feature type="compositionally biased region" description="Polar residues" evidence="4">
    <location>
        <begin position="234"/>
        <end position="243"/>
    </location>
</feature>
<dbReference type="InterPro" id="IPR045151">
    <property type="entry name" value="DCAF8"/>
</dbReference>
<feature type="compositionally biased region" description="Acidic residues" evidence="4">
    <location>
        <begin position="333"/>
        <end position="344"/>
    </location>
</feature>